<dbReference type="InterPro" id="IPR007428">
    <property type="entry name" value="MlaA"/>
</dbReference>
<proteinExistence type="inferred from homology"/>
<gene>
    <name evidence="4" type="ORF">SAMN05421795_102541</name>
</gene>
<dbReference type="EMBL" id="FTOM01000002">
    <property type="protein sequence ID" value="SIS68674.1"/>
    <property type="molecule type" value="Genomic_DNA"/>
</dbReference>
<protein>
    <submittedName>
        <fullName evidence="4">Phospholipid-binding lipoprotein MlaA</fullName>
    </submittedName>
</protein>
<dbReference type="GO" id="GO:0120010">
    <property type="term" value="P:intermembrane phospholipid transfer"/>
    <property type="evidence" value="ECO:0007669"/>
    <property type="project" value="TreeGrafter"/>
</dbReference>
<feature type="signal peptide" evidence="3">
    <location>
        <begin position="1"/>
        <end position="33"/>
    </location>
</feature>
<reference evidence="5" key="1">
    <citation type="submission" date="2017-01" db="EMBL/GenBank/DDBJ databases">
        <authorList>
            <person name="Varghese N."/>
            <person name="Submissions S."/>
        </authorList>
    </citation>
    <scope>NUCLEOTIDE SEQUENCE [LARGE SCALE GENOMIC DNA]</scope>
    <source>
        <strain evidence="5">DSM 18714</strain>
    </source>
</reference>
<dbReference type="AlphaFoldDB" id="A0A1N7L4C8"/>
<dbReference type="PRINTS" id="PR01805">
    <property type="entry name" value="VACJLIPOPROT"/>
</dbReference>
<evidence type="ECO:0000256" key="1">
    <source>
        <dbReference type="ARBA" id="ARBA00010634"/>
    </source>
</evidence>
<dbReference type="PANTHER" id="PTHR30035:SF3">
    <property type="entry name" value="INTERMEMBRANE PHOSPHOLIPID TRANSPORT SYSTEM LIPOPROTEIN MLAA"/>
    <property type="match status" value="1"/>
</dbReference>
<sequence length="265" mass="27600">MKSTSPSALQPAGHPLRAAVAALALGTALAGCAADPATRAANMAAGIDDPLEPTNRTMHAFNTHLDRAAVRPAAQIYGTVTPEPGRIAVSNLAQNLRNPGNAVNRLLQGDLDAAGRATLRFAVNTLFGLGGLIDAGQDFGLPASDTDFGETLAVWGAGEGSYLELPVLGPTTMRGAVGKVVDLALDPVGRVAEAPNTGRILAVKVADKLNARYRFTATVDGLLYDSADSYAQTRLLYLQNRRHEIGDKAAADAAAIDPYEDPYAQ</sequence>
<dbReference type="GO" id="GO:0016020">
    <property type="term" value="C:membrane"/>
    <property type="evidence" value="ECO:0007669"/>
    <property type="project" value="InterPro"/>
</dbReference>
<keyword evidence="4" id="KW-0449">Lipoprotein</keyword>
<comment type="similarity">
    <text evidence="1">Belongs to the MlaA family.</text>
</comment>
<name>A0A1N7L4C8_9RHOB</name>
<keyword evidence="2 3" id="KW-0732">Signal</keyword>
<feature type="chain" id="PRO_5013111563" evidence="3">
    <location>
        <begin position="34"/>
        <end position="265"/>
    </location>
</feature>
<dbReference type="Proteomes" id="UP000186098">
    <property type="component" value="Unassembled WGS sequence"/>
</dbReference>
<evidence type="ECO:0000313" key="4">
    <source>
        <dbReference type="EMBL" id="SIS68674.1"/>
    </source>
</evidence>
<dbReference type="RefSeq" id="WP_235816224.1">
    <property type="nucleotide sequence ID" value="NZ_FTOM01000002.1"/>
</dbReference>
<evidence type="ECO:0000256" key="2">
    <source>
        <dbReference type="ARBA" id="ARBA00022729"/>
    </source>
</evidence>
<accession>A0A1N7L4C8</accession>
<organism evidence="4 5">
    <name type="scientific">Phaeovulum vinaykumarii</name>
    <dbReference type="NCBI Taxonomy" id="407234"/>
    <lineage>
        <taxon>Bacteria</taxon>
        <taxon>Pseudomonadati</taxon>
        <taxon>Pseudomonadota</taxon>
        <taxon>Alphaproteobacteria</taxon>
        <taxon>Rhodobacterales</taxon>
        <taxon>Paracoccaceae</taxon>
        <taxon>Phaeovulum</taxon>
    </lineage>
</organism>
<dbReference type="Pfam" id="PF04333">
    <property type="entry name" value="MlaA"/>
    <property type="match status" value="1"/>
</dbReference>
<keyword evidence="5" id="KW-1185">Reference proteome</keyword>
<dbReference type="PROSITE" id="PS51257">
    <property type="entry name" value="PROKAR_LIPOPROTEIN"/>
    <property type="match status" value="1"/>
</dbReference>
<evidence type="ECO:0000256" key="3">
    <source>
        <dbReference type="SAM" id="SignalP"/>
    </source>
</evidence>
<dbReference type="STRING" id="407234.SAMN05421795_102541"/>
<evidence type="ECO:0000313" key="5">
    <source>
        <dbReference type="Proteomes" id="UP000186098"/>
    </source>
</evidence>
<dbReference type="PANTHER" id="PTHR30035">
    <property type="entry name" value="LIPOPROTEIN VACJ-RELATED"/>
    <property type="match status" value="1"/>
</dbReference>